<evidence type="ECO:0000256" key="1">
    <source>
        <dbReference type="ARBA" id="ARBA00009865"/>
    </source>
</evidence>
<dbReference type="SUPFAM" id="SSF75005">
    <property type="entry name" value="Arabinanase/levansucrase/invertase"/>
    <property type="match status" value="1"/>
</dbReference>
<sequence length="382" mass="42226">MRLLALLAAACLAQARKNKYIVPGATWYDTDGAVLSAHAGGIVHDNGTWYWFDTNLFSGLNVYSSSDLLNWKNEGRALSPLNGTDIDASRVVERPKAIFSEELHEWVLWFHSDNSSYALLQQGVATSPNITGPYTFRRVFSPLGGTSQDFGLFQDVDGTGYALYSNGDADSAHDNIIARMNAKPHRHFDLEAPTIIYTGAHYYILMSHKSGYRSNNVVVFSAESITGPWSIQSFIAPLGTRTFNSQSTMGITINGSVTTTYLYCGDQWATANTLYDSRYMWLPATIDENTASFTIDWHDLYSIDATTGEVSYPEGTVYEAEDGVLSGSAYITTCSMPTRQLRSPVSVAPGTHSGCRFTTTILMVYSPRPYDVHNQPRHSFRG</sequence>
<dbReference type="PANTHER" id="PTHR22925:SF39">
    <property type="entry name" value="PUTATIVE (AFU_ORTHOLOGUE AFUA_5G14190)-RELATED"/>
    <property type="match status" value="1"/>
</dbReference>
<dbReference type="InterPro" id="IPR006710">
    <property type="entry name" value="Glyco_hydro_43"/>
</dbReference>
<comment type="caution">
    <text evidence="6">The sequence shown here is derived from an EMBL/GenBank/DDBJ whole genome shotgun (WGS) entry which is preliminary data.</text>
</comment>
<dbReference type="CDD" id="cd18821">
    <property type="entry name" value="GH43_Pc3Gal43A-like"/>
    <property type="match status" value="1"/>
</dbReference>
<dbReference type="AlphaFoldDB" id="A0A550BWM8"/>
<dbReference type="Pfam" id="PF04616">
    <property type="entry name" value="Glyco_hydro_43"/>
    <property type="match status" value="1"/>
</dbReference>
<dbReference type="OrthoDB" id="5211809at2759"/>
<dbReference type="Gene3D" id="2.115.10.20">
    <property type="entry name" value="Glycosyl hydrolase domain, family 43"/>
    <property type="match status" value="1"/>
</dbReference>
<evidence type="ECO:0000256" key="2">
    <source>
        <dbReference type="ARBA" id="ARBA00022801"/>
    </source>
</evidence>
<gene>
    <name evidence="6" type="ORF">BD626DRAFT_516929</name>
</gene>
<name>A0A550BWM8_9AGAR</name>
<accession>A0A550BWM8</accession>
<evidence type="ECO:0000313" key="6">
    <source>
        <dbReference type="EMBL" id="TRM56947.1"/>
    </source>
</evidence>
<dbReference type="GO" id="GO:0004553">
    <property type="term" value="F:hydrolase activity, hydrolyzing O-glycosyl compounds"/>
    <property type="evidence" value="ECO:0007669"/>
    <property type="project" value="InterPro"/>
</dbReference>
<feature type="signal peptide" evidence="5">
    <location>
        <begin position="1"/>
        <end position="15"/>
    </location>
</feature>
<evidence type="ECO:0000256" key="3">
    <source>
        <dbReference type="ARBA" id="ARBA00023295"/>
    </source>
</evidence>
<dbReference type="InterPro" id="IPR023296">
    <property type="entry name" value="Glyco_hydro_beta-prop_sf"/>
</dbReference>
<proteinExistence type="inferred from homology"/>
<evidence type="ECO:0000256" key="5">
    <source>
        <dbReference type="SAM" id="SignalP"/>
    </source>
</evidence>
<dbReference type="GO" id="GO:0005975">
    <property type="term" value="P:carbohydrate metabolic process"/>
    <property type="evidence" value="ECO:0007669"/>
    <property type="project" value="InterPro"/>
</dbReference>
<keyword evidence="3 4" id="KW-0326">Glycosidase</keyword>
<feature type="chain" id="PRO_5021755081" evidence="5">
    <location>
        <begin position="16"/>
        <end position="382"/>
    </location>
</feature>
<keyword evidence="2 4" id="KW-0378">Hydrolase</keyword>
<comment type="similarity">
    <text evidence="1 4">Belongs to the glycosyl hydrolase 43 family.</text>
</comment>
<dbReference type="STRING" id="97359.A0A550BWM8"/>
<dbReference type="EMBL" id="VDMD01000055">
    <property type="protein sequence ID" value="TRM56947.1"/>
    <property type="molecule type" value="Genomic_DNA"/>
</dbReference>
<organism evidence="6 7">
    <name type="scientific">Schizophyllum amplum</name>
    <dbReference type="NCBI Taxonomy" id="97359"/>
    <lineage>
        <taxon>Eukaryota</taxon>
        <taxon>Fungi</taxon>
        <taxon>Dikarya</taxon>
        <taxon>Basidiomycota</taxon>
        <taxon>Agaricomycotina</taxon>
        <taxon>Agaricomycetes</taxon>
        <taxon>Agaricomycetidae</taxon>
        <taxon>Agaricales</taxon>
        <taxon>Schizophyllaceae</taxon>
        <taxon>Schizophyllum</taxon>
    </lineage>
</organism>
<keyword evidence="7" id="KW-1185">Reference proteome</keyword>
<evidence type="ECO:0000313" key="7">
    <source>
        <dbReference type="Proteomes" id="UP000320762"/>
    </source>
</evidence>
<keyword evidence="5" id="KW-0732">Signal</keyword>
<evidence type="ECO:0000256" key="4">
    <source>
        <dbReference type="RuleBase" id="RU361187"/>
    </source>
</evidence>
<dbReference type="Proteomes" id="UP000320762">
    <property type="component" value="Unassembled WGS sequence"/>
</dbReference>
<protein>
    <submittedName>
        <fullName evidence="6">Glycosyl hydrolase</fullName>
    </submittedName>
</protein>
<dbReference type="PANTHER" id="PTHR22925">
    <property type="entry name" value="GLYCOSYL HYDROLASE 43 FAMILY MEMBER"/>
    <property type="match status" value="1"/>
</dbReference>
<reference evidence="6 7" key="1">
    <citation type="journal article" date="2019" name="New Phytol.">
        <title>Comparative genomics reveals unique wood-decay strategies and fruiting body development in the Schizophyllaceae.</title>
        <authorList>
            <person name="Almasi E."/>
            <person name="Sahu N."/>
            <person name="Krizsan K."/>
            <person name="Balint B."/>
            <person name="Kovacs G.M."/>
            <person name="Kiss B."/>
            <person name="Cseklye J."/>
            <person name="Drula E."/>
            <person name="Henrissat B."/>
            <person name="Nagy I."/>
            <person name="Chovatia M."/>
            <person name="Adam C."/>
            <person name="LaButti K."/>
            <person name="Lipzen A."/>
            <person name="Riley R."/>
            <person name="Grigoriev I.V."/>
            <person name="Nagy L.G."/>
        </authorList>
    </citation>
    <scope>NUCLEOTIDE SEQUENCE [LARGE SCALE GENOMIC DNA]</scope>
    <source>
        <strain evidence="6 7">NL-1724</strain>
    </source>
</reference>